<dbReference type="InterPro" id="IPR008984">
    <property type="entry name" value="SMAD_FHA_dom_sf"/>
</dbReference>
<dbReference type="Pfam" id="PF00498">
    <property type="entry name" value="FHA"/>
    <property type="match status" value="1"/>
</dbReference>
<dbReference type="Pfam" id="PF13367">
    <property type="entry name" value="PrsW-protease"/>
    <property type="match status" value="1"/>
</dbReference>
<gene>
    <name evidence="3" type="ORF">WA1_30220</name>
</gene>
<evidence type="ECO:0000313" key="3">
    <source>
        <dbReference type="EMBL" id="KYC39622.1"/>
    </source>
</evidence>
<evidence type="ECO:0000313" key="4">
    <source>
        <dbReference type="Proteomes" id="UP000076925"/>
    </source>
</evidence>
<feature type="transmembrane region" description="Helical" evidence="1">
    <location>
        <begin position="159"/>
        <end position="178"/>
    </location>
</feature>
<name>A0A139X4S2_9CYAN</name>
<keyword evidence="1" id="KW-0472">Membrane</keyword>
<dbReference type="PROSITE" id="PS50006">
    <property type="entry name" value="FHA_DOMAIN"/>
    <property type="match status" value="1"/>
</dbReference>
<feature type="transmembrane region" description="Helical" evidence="1">
    <location>
        <begin position="258"/>
        <end position="281"/>
    </location>
</feature>
<dbReference type="InterPro" id="IPR000253">
    <property type="entry name" value="FHA_dom"/>
</dbReference>
<dbReference type="GO" id="GO:0008233">
    <property type="term" value="F:peptidase activity"/>
    <property type="evidence" value="ECO:0007669"/>
    <property type="project" value="InterPro"/>
</dbReference>
<keyword evidence="1" id="KW-0812">Transmembrane</keyword>
<feature type="transmembrane region" description="Helical" evidence="1">
    <location>
        <begin position="209"/>
        <end position="238"/>
    </location>
</feature>
<dbReference type="EMBL" id="ANNX02000033">
    <property type="protein sequence ID" value="KYC39622.1"/>
    <property type="molecule type" value="Genomic_DNA"/>
</dbReference>
<dbReference type="SMART" id="SM00240">
    <property type="entry name" value="FHA"/>
    <property type="match status" value="1"/>
</dbReference>
<organism evidence="3 4">
    <name type="scientific">Scytonema hofmannii PCC 7110</name>
    <dbReference type="NCBI Taxonomy" id="128403"/>
    <lineage>
        <taxon>Bacteria</taxon>
        <taxon>Bacillati</taxon>
        <taxon>Cyanobacteriota</taxon>
        <taxon>Cyanophyceae</taxon>
        <taxon>Nostocales</taxon>
        <taxon>Scytonemataceae</taxon>
        <taxon>Scytonema</taxon>
    </lineage>
</organism>
<dbReference type="Gene3D" id="2.60.200.20">
    <property type="match status" value="1"/>
</dbReference>
<dbReference type="SUPFAM" id="SSF49879">
    <property type="entry name" value="SMAD/FHA domain"/>
    <property type="match status" value="1"/>
</dbReference>
<feature type="transmembrane region" description="Helical" evidence="1">
    <location>
        <begin position="377"/>
        <end position="395"/>
    </location>
</feature>
<dbReference type="AlphaFoldDB" id="A0A139X4S2"/>
<comment type="caution">
    <text evidence="3">The sequence shown here is derived from an EMBL/GenBank/DDBJ whole genome shotgun (WGS) entry which is preliminary data.</text>
</comment>
<feature type="transmembrane region" description="Helical" evidence="1">
    <location>
        <begin position="401"/>
        <end position="424"/>
    </location>
</feature>
<dbReference type="OrthoDB" id="9816434at2"/>
<protein>
    <recommendedName>
        <fullName evidence="2">FHA domain-containing protein</fullName>
    </recommendedName>
</protein>
<keyword evidence="1" id="KW-1133">Transmembrane helix</keyword>
<evidence type="ECO:0000256" key="1">
    <source>
        <dbReference type="SAM" id="Phobius"/>
    </source>
</evidence>
<evidence type="ECO:0000259" key="2">
    <source>
        <dbReference type="PROSITE" id="PS50006"/>
    </source>
</evidence>
<proteinExistence type="predicted"/>
<dbReference type="CDD" id="cd00060">
    <property type="entry name" value="FHA"/>
    <property type="match status" value="1"/>
</dbReference>
<feature type="transmembrane region" description="Helical" evidence="1">
    <location>
        <begin position="184"/>
        <end position="202"/>
    </location>
</feature>
<accession>A0A139X4S2</accession>
<dbReference type="PANTHER" id="PTHR36844">
    <property type="entry name" value="PROTEASE PRSW"/>
    <property type="match status" value="1"/>
</dbReference>
<keyword evidence="4" id="KW-1185">Reference proteome</keyword>
<dbReference type="PANTHER" id="PTHR36844:SF1">
    <property type="entry name" value="PROTEASE PRSW"/>
    <property type="match status" value="1"/>
</dbReference>
<feature type="domain" description="FHA" evidence="2">
    <location>
        <begin position="25"/>
        <end position="82"/>
    </location>
</feature>
<dbReference type="InterPro" id="IPR026898">
    <property type="entry name" value="PrsW"/>
</dbReference>
<sequence length="449" mass="48732">MSIAILRLVSGSGNNSYSLLTTGEAIVGRDPSCQIVLSSNLYGMVSRRHASVRPSKTPDGRISYVLWDLNSANGTFLNGETLQGSQELQAGDRVMFGSNGPEFVFEYQHKQPPVKAPQPVISPTQVAAKSVVLSNTDSEASWSQLLPILSPPKDLTRKAYLIPGMITVIFVVLLFFVQGRTYQFLLGSYLAGAVLYFVYRLCGKPKPWWVLIASMMFTILLLASPILHLFIFVFRVLLPGNVPNDPSTLPFPQLFIRYFFGAGLLEELLKALPIVGFYFLGRTVSSPTRERIGVWEPLDGILLGSASAVGFTLFETLGQYVPGTVAEVARDMGEQAGLLAGLELLIPRILGEVAGHLAWSGWFGYCIGLSILKPRQAWRILLVGYLSASGLHGLWNSSAGLAGSLGVFVLGLLVVVGGMSYVLLGSAIIKARSMSPTRSQNFATRFYGS</sequence>
<dbReference type="STRING" id="128403.WA1_30220"/>
<dbReference type="RefSeq" id="WP_017740596.1">
    <property type="nucleotide sequence ID" value="NZ_KQ976354.1"/>
</dbReference>
<reference evidence="3 4" key="1">
    <citation type="journal article" date="2013" name="Genome Biol. Evol.">
        <title>Genomes of Stigonematalean cyanobacteria (subsection V) and the evolution of oxygenic photosynthesis from prokaryotes to plastids.</title>
        <authorList>
            <person name="Dagan T."/>
            <person name="Roettger M."/>
            <person name="Stucken K."/>
            <person name="Landan G."/>
            <person name="Koch R."/>
            <person name="Major P."/>
            <person name="Gould S.B."/>
            <person name="Goremykin V.V."/>
            <person name="Rippka R."/>
            <person name="Tandeau de Marsac N."/>
            <person name="Gugger M."/>
            <person name="Lockhart P.J."/>
            <person name="Allen J.F."/>
            <person name="Brune I."/>
            <person name="Maus I."/>
            <person name="Puhler A."/>
            <person name="Martin W.F."/>
        </authorList>
    </citation>
    <scope>NUCLEOTIDE SEQUENCE [LARGE SCALE GENOMIC DNA]</scope>
    <source>
        <strain evidence="3 4">PCC 7110</strain>
    </source>
</reference>
<dbReference type="Proteomes" id="UP000076925">
    <property type="component" value="Unassembled WGS sequence"/>
</dbReference>